<sequence length="328" mass="36905">MNPPSVLKKSVKRSVDSKHVTFASSGSVAKQQLRMSKSDQRKRQTQEQIGNAKRAKHTDQFERLIKCEETLVEAEYDNKTLQEKALTHRQAVVTVLSEVGECVCKCVEMNNTLAAVEEELEKLEKVNNTLEEHSEVIDAENIVKDLQQVISKNHEFGMFLSEISDSMNETGALEIFYEALPAMERMLSELTLIKYIMSDKNPETLPEYETSEVKRGSLEGSSEAVHGETTKSPSTTASQSIQIPPLKQPERTGEALQSFSESEWEMSEVALSTQLLKSKKDKKRVTVFATPTVYREENGGNKASVRERKGKLMSAKSLLDENIRCKKI</sequence>
<dbReference type="Pfam" id="PF17309">
    <property type="entry name" value="DUF5356"/>
    <property type="match status" value="1"/>
</dbReference>
<evidence type="ECO:0000313" key="3">
    <source>
        <dbReference type="EMBL" id="KAJ1346274.1"/>
    </source>
</evidence>
<feature type="region of interest" description="Disordered" evidence="2">
    <location>
        <begin position="204"/>
        <end position="259"/>
    </location>
</feature>
<reference evidence="3" key="1">
    <citation type="submission" date="2021-06" db="EMBL/GenBank/DDBJ databases">
        <title>Parelaphostrongylus tenuis whole genome reference sequence.</title>
        <authorList>
            <person name="Garwood T.J."/>
            <person name="Larsen P.A."/>
            <person name="Fountain-Jones N.M."/>
            <person name="Garbe J.R."/>
            <person name="Macchietto M.G."/>
            <person name="Kania S.A."/>
            <person name="Gerhold R.W."/>
            <person name="Richards J.E."/>
            <person name="Wolf T.M."/>
        </authorList>
    </citation>
    <scope>NUCLEOTIDE SEQUENCE</scope>
    <source>
        <strain evidence="3">MNPRO001-30</strain>
        <tissue evidence="3">Meninges</tissue>
    </source>
</reference>
<feature type="coiled-coil region" evidence="1">
    <location>
        <begin position="64"/>
        <end position="140"/>
    </location>
</feature>
<dbReference type="AlphaFoldDB" id="A0AAD5MLK5"/>
<feature type="compositionally biased region" description="Polar residues" evidence="2">
    <location>
        <begin position="230"/>
        <end position="242"/>
    </location>
</feature>
<keyword evidence="4" id="KW-1185">Reference proteome</keyword>
<dbReference type="Proteomes" id="UP001196413">
    <property type="component" value="Unassembled WGS sequence"/>
</dbReference>
<dbReference type="InterPro" id="IPR020149">
    <property type="entry name" value="Uncharacterised_C02F5.10"/>
</dbReference>
<gene>
    <name evidence="3" type="ORF">KIN20_001028</name>
</gene>
<dbReference type="EMBL" id="JAHQIW010000154">
    <property type="protein sequence ID" value="KAJ1346274.1"/>
    <property type="molecule type" value="Genomic_DNA"/>
</dbReference>
<evidence type="ECO:0000256" key="2">
    <source>
        <dbReference type="SAM" id="MobiDB-lite"/>
    </source>
</evidence>
<name>A0AAD5MLK5_PARTN</name>
<evidence type="ECO:0000256" key="1">
    <source>
        <dbReference type="SAM" id="Coils"/>
    </source>
</evidence>
<proteinExistence type="predicted"/>
<evidence type="ECO:0000313" key="4">
    <source>
        <dbReference type="Proteomes" id="UP001196413"/>
    </source>
</evidence>
<protein>
    <submittedName>
        <fullName evidence="3">Uncharacterized protein</fullName>
    </submittedName>
</protein>
<comment type="caution">
    <text evidence="3">The sequence shown here is derived from an EMBL/GenBank/DDBJ whole genome shotgun (WGS) entry which is preliminary data.</text>
</comment>
<keyword evidence="1" id="KW-0175">Coiled coil</keyword>
<accession>A0AAD5MLK5</accession>
<feature type="compositionally biased region" description="Basic and acidic residues" evidence="2">
    <location>
        <begin position="36"/>
        <end position="45"/>
    </location>
</feature>
<feature type="compositionally biased region" description="Polar residues" evidence="2">
    <location>
        <begin position="25"/>
        <end position="35"/>
    </location>
</feature>
<organism evidence="3 4">
    <name type="scientific">Parelaphostrongylus tenuis</name>
    <name type="common">Meningeal worm</name>
    <dbReference type="NCBI Taxonomy" id="148309"/>
    <lineage>
        <taxon>Eukaryota</taxon>
        <taxon>Metazoa</taxon>
        <taxon>Ecdysozoa</taxon>
        <taxon>Nematoda</taxon>
        <taxon>Chromadorea</taxon>
        <taxon>Rhabditida</taxon>
        <taxon>Rhabditina</taxon>
        <taxon>Rhabditomorpha</taxon>
        <taxon>Strongyloidea</taxon>
        <taxon>Metastrongylidae</taxon>
        <taxon>Parelaphostrongylus</taxon>
    </lineage>
</organism>
<feature type="region of interest" description="Disordered" evidence="2">
    <location>
        <begin position="25"/>
        <end position="55"/>
    </location>
</feature>